<evidence type="ECO:0008006" key="4">
    <source>
        <dbReference type="Google" id="ProtNLM"/>
    </source>
</evidence>
<dbReference type="Pfam" id="PF12276">
    <property type="entry name" value="DUF3617"/>
    <property type="match status" value="1"/>
</dbReference>
<dbReference type="InterPro" id="IPR022061">
    <property type="entry name" value="DUF3617"/>
</dbReference>
<keyword evidence="3" id="KW-1185">Reference proteome</keyword>
<evidence type="ECO:0000313" key="2">
    <source>
        <dbReference type="EMBL" id="MCS2608855.1"/>
    </source>
</evidence>
<protein>
    <recommendedName>
        <fullName evidence="4">DUF3617 family protein</fullName>
    </recommendedName>
</protein>
<name>A0ABT2ECL7_9GAMM</name>
<dbReference type="EMBL" id="JAJISC010000002">
    <property type="protein sequence ID" value="MCS2608855.1"/>
    <property type="molecule type" value="Genomic_DNA"/>
</dbReference>
<accession>A0ABT2ECL7</accession>
<feature type="chain" id="PRO_5046742060" description="DUF3617 family protein" evidence="1">
    <location>
        <begin position="27"/>
        <end position="158"/>
    </location>
</feature>
<gene>
    <name evidence="2" type="ORF">LLY24_05885</name>
</gene>
<reference evidence="2" key="1">
    <citation type="submission" date="2021-11" db="EMBL/GenBank/DDBJ databases">
        <title>Halomonas sp., isolated from a coastal aquaculture zone in Dongshan Bay.</title>
        <authorList>
            <person name="Lin W."/>
        </authorList>
    </citation>
    <scope>NUCLEOTIDE SEQUENCE</scope>
    <source>
        <strain evidence="2">Yzlin-01</strain>
    </source>
</reference>
<sequence>MAMNVRGTSVALSIMVALASAGIVQADDIRSGQWEVTTQTSSVEGSEPLSEDVSYMCFSDEEAVDLQKAFAALWVRVECEEVATYREEGVISFDGRCDLGGEKAAVHEALRLQDSETFSSEFIAAYSDGYTYVSRIDYRWDAPECSQVEEGADETEEP</sequence>
<proteinExistence type="predicted"/>
<keyword evidence="1" id="KW-0732">Signal</keyword>
<feature type="signal peptide" evidence="1">
    <location>
        <begin position="1"/>
        <end position="26"/>
    </location>
</feature>
<dbReference type="Proteomes" id="UP001165542">
    <property type="component" value="Unassembled WGS sequence"/>
</dbReference>
<evidence type="ECO:0000256" key="1">
    <source>
        <dbReference type="SAM" id="SignalP"/>
    </source>
</evidence>
<organism evidence="2 3">
    <name type="scientific">Halomonas dongshanensis</name>
    <dbReference type="NCBI Taxonomy" id="2890835"/>
    <lineage>
        <taxon>Bacteria</taxon>
        <taxon>Pseudomonadati</taxon>
        <taxon>Pseudomonadota</taxon>
        <taxon>Gammaproteobacteria</taxon>
        <taxon>Oceanospirillales</taxon>
        <taxon>Halomonadaceae</taxon>
        <taxon>Halomonas</taxon>
    </lineage>
</organism>
<evidence type="ECO:0000313" key="3">
    <source>
        <dbReference type="Proteomes" id="UP001165542"/>
    </source>
</evidence>
<dbReference type="RefSeq" id="WP_259035361.1">
    <property type="nucleotide sequence ID" value="NZ_JAJISC010000002.1"/>
</dbReference>
<comment type="caution">
    <text evidence="2">The sequence shown here is derived from an EMBL/GenBank/DDBJ whole genome shotgun (WGS) entry which is preliminary data.</text>
</comment>